<keyword evidence="2" id="KW-0346">Stress response</keyword>
<evidence type="ECO:0000313" key="3">
    <source>
        <dbReference type="Proteomes" id="UP000002630"/>
    </source>
</evidence>
<organism evidence="2 3">
    <name type="scientific">Ectocarpus siliculosus</name>
    <name type="common">Brown alga</name>
    <name type="synonym">Conferva siliculosa</name>
    <dbReference type="NCBI Taxonomy" id="2880"/>
    <lineage>
        <taxon>Eukaryota</taxon>
        <taxon>Sar</taxon>
        <taxon>Stramenopiles</taxon>
        <taxon>Ochrophyta</taxon>
        <taxon>PX clade</taxon>
        <taxon>Phaeophyceae</taxon>
        <taxon>Ectocarpales</taxon>
        <taxon>Ectocarpaceae</taxon>
        <taxon>Ectocarpus</taxon>
    </lineage>
</organism>
<dbReference type="AlphaFoldDB" id="D7G8S2"/>
<dbReference type="InterPro" id="IPR036410">
    <property type="entry name" value="HSP_DnaJ_Cys-rich_dom_sf"/>
</dbReference>
<proteinExistence type="predicted"/>
<evidence type="ECO:0000256" key="1">
    <source>
        <dbReference type="SAM" id="MobiDB-lite"/>
    </source>
</evidence>
<name>D7G8S2_ECTSI</name>
<dbReference type="SUPFAM" id="SSF48695">
    <property type="entry name" value="Multiheme cytochromes"/>
    <property type="match status" value="1"/>
</dbReference>
<keyword evidence="3" id="KW-1185">Reference proteome</keyword>
<accession>D7G8S2</accession>
<feature type="region of interest" description="Disordered" evidence="1">
    <location>
        <begin position="217"/>
        <end position="328"/>
    </location>
</feature>
<evidence type="ECO:0000313" key="2">
    <source>
        <dbReference type="EMBL" id="CBJ28096.1"/>
    </source>
</evidence>
<dbReference type="OrthoDB" id="10304124at2759"/>
<protein>
    <submittedName>
        <fullName evidence="2">Molecular chaperone, heat shock protein</fullName>
    </submittedName>
</protein>
<sequence length="328" mass="35100">MTRCPVCEGSGKTGTTLGFGGTTCALCHGKCFLRTEPNPCPCCNANGGFPSWLGLKWSTCRLCHGLKYLIDKPLPCPKCRATGQIKGLGGVFSTPCDLCEGQRYIWSPHKPCIKCYSSSSLYKYLFKCINCNGIRYSLDPQYLCPRCNSTGRLRGYGCTLCSGHGVIHHDVAACANCNGAGEVKRTLSLLLGNQTCPTCQGQGYFAIYGAPARAMQLPNKGKRGREDEDDDQGGGSEDGRAEGGRVVGGSEPRPRVKQRTTPADKGRRLTISDLPRPEQQSPPAKPLARDDTDIRPNGGSGSGDGGEAGVFRLGVTTPVKSNGKRRRS</sequence>
<dbReference type="eggNOG" id="ENOG502SZEP">
    <property type="taxonomic scope" value="Eukaryota"/>
</dbReference>
<dbReference type="InterPro" id="IPR036280">
    <property type="entry name" value="Multihaem_cyt_sf"/>
</dbReference>
<dbReference type="Proteomes" id="UP000002630">
    <property type="component" value="Unassembled WGS sequence"/>
</dbReference>
<dbReference type="InParanoid" id="D7G8S2"/>
<dbReference type="EMBL" id="FN649760">
    <property type="protein sequence ID" value="CBJ28096.1"/>
    <property type="molecule type" value="Genomic_DNA"/>
</dbReference>
<dbReference type="SUPFAM" id="SSF57938">
    <property type="entry name" value="DnaJ/Hsp40 cysteine-rich domain"/>
    <property type="match status" value="2"/>
</dbReference>
<feature type="compositionally biased region" description="Gly residues" evidence="1">
    <location>
        <begin position="298"/>
        <end position="308"/>
    </location>
</feature>
<gene>
    <name evidence="2" type="ORF">Esi_0091_0091</name>
</gene>
<dbReference type="Gene3D" id="2.10.230.10">
    <property type="entry name" value="Heat shock protein DnaJ, cysteine-rich domain"/>
    <property type="match status" value="2"/>
</dbReference>
<reference evidence="2 3" key="1">
    <citation type="journal article" date="2010" name="Nature">
        <title>The Ectocarpus genome and the independent evolution of multicellularity in brown algae.</title>
        <authorList>
            <person name="Cock J.M."/>
            <person name="Sterck L."/>
            <person name="Rouze P."/>
            <person name="Scornet D."/>
            <person name="Allen A.E."/>
            <person name="Amoutzias G."/>
            <person name="Anthouard V."/>
            <person name="Artiguenave F."/>
            <person name="Aury J.M."/>
            <person name="Badger J.H."/>
            <person name="Beszteri B."/>
            <person name="Billiau K."/>
            <person name="Bonnet E."/>
            <person name="Bothwell J.H."/>
            <person name="Bowler C."/>
            <person name="Boyen C."/>
            <person name="Brownlee C."/>
            <person name="Carrano C.J."/>
            <person name="Charrier B."/>
            <person name="Cho G.Y."/>
            <person name="Coelho S.M."/>
            <person name="Collen J."/>
            <person name="Corre E."/>
            <person name="Da Silva C."/>
            <person name="Delage L."/>
            <person name="Delaroque N."/>
            <person name="Dittami S.M."/>
            <person name="Doulbeau S."/>
            <person name="Elias M."/>
            <person name="Farnham G."/>
            <person name="Gachon C.M."/>
            <person name="Gschloessl B."/>
            <person name="Heesch S."/>
            <person name="Jabbari K."/>
            <person name="Jubin C."/>
            <person name="Kawai H."/>
            <person name="Kimura K."/>
            <person name="Kloareg B."/>
            <person name="Kupper F.C."/>
            <person name="Lang D."/>
            <person name="Le Bail A."/>
            <person name="Leblanc C."/>
            <person name="Lerouge P."/>
            <person name="Lohr M."/>
            <person name="Lopez P.J."/>
            <person name="Martens C."/>
            <person name="Maumus F."/>
            <person name="Michel G."/>
            <person name="Miranda-Saavedra D."/>
            <person name="Morales J."/>
            <person name="Moreau H."/>
            <person name="Motomura T."/>
            <person name="Nagasato C."/>
            <person name="Napoli C.A."/>
            <person name="Nelson D.R."/>
            <person name="Nyvall-Collen P."/>
            <person name="Peters A.F."/>
            <person name="Pommier C."/>
            <person name="Potin P."/>
            <person name="Poulain J."/>
            <person name="Quesneville H."/>
            <person name="Read B."/>
            <person name="Rensing S.A."/>
            <person name="Ritter A."/>
            <person name="Rousvoal S."/>
            <person name="Samanta M."/>
            <person name="Samson G."/>
            <person name="Schroeder D.C."/>
            <person name="Segurens B."/>
            <person name="Strittmatter M."/>
            <person name="Tonon T."/>
            <person name="Tregear J.W."/>
            <person name="Valentin K."/>
            <person name="von Dassow P."/>
            <person name="Yamagishi T."/>
            <person name="Van de Peer Y."/>
            <person name="Wincker P."/>
        </authorList>
    </citation>
    <scope>NUCLEOTIDE SEQUENCE [LARGE SCALE GENOMIC DNA]</scope>
    <source>
        <strain evidence="3">Ec32 / CCAP1310/4</strain>
    </source>
</reference>